<comment type="caution">
    <text evidence="1">The sequence shown here is derived from an EMBL/GenBank/DDBJ whole genome shotgun (WGS) entry which is preliminary data.</text>
</comment>
<dbReference type="Pfam" id="PF13289">
    <property type="entry name" value="SIR2_2"/>
    <property type="match status" value="1"/>
</dbReference>
<evidence type="ECO:0000313" key="3">
    <source>
        <dbReference type="Proteomes" id="UP000051749"/>
    </source>
</evidence>
<name>A0A0R2K036_9LACO</name>
<dbReference type="Proteomes" id="UP000182818">
    <property type="component" value="Unassembled WGS sequence"/>
</dbReference>
<dbReference type="SUPFAM" id="SSF52467">
    <property type="entry name" value="DHS-like NAD/FAD-binding domain"/>
    <property type="match status" value="1"/>
</dbReference>
<reference evidence="1 3" key="1">
    <citation type="journal article" date="2015" name="Genome Announc.">
        <title>Expanding the biotechnology potential of lactobacilli through comparative genomics of 213 strains and associated genera.</title>
        <authorList>
            <person name="Sun Z."/>
            <person name="Harris H.M."/>
            <person name="McCann A."/>
            <person name="Guo C."/>
            <person name="Argimon S."/>
            <person name="Zhang W."/>
            <person name="Yang X."/>
            <person name="Jeffery I.B."/>
            <person name="Cooney J.C."/>
            <person name="Kagawa T.F."/>
            <person name="Liu W."/>
            <person name="Song Y."/>
            <person name="Salvetti E."/>
            <person name="Wrobel A."/>
            <person name="Rasinkangas P."/>
            <person name="Parkhill J."/>
            <person name="Rea M.C."/>
            <person name="O'Sullivan O."/>
            <person name="Ritari J."/>
            <person name="Douillard F.P."/>
            <person name="Paul Ross R."/>
            <person name="Yang R."/>
            <person name="Briner A.E."/>
            <person name="Felis G.E."/>
            <person name="de Vos W.M."/>
            <person name="Barrangou R."/>
            <person name="Klaenhammer T.R."/>
            <person name="Caufield P.W."/>
            <person name="Cui Y."/>
            <person name="Zhang H."/>
            <person name="O'Toole P.W."/>
        </authorList>
    </citation>
    <scope>NUCLEOTIDE SEQUENCE [LARGE SCALE GENOMIC DNA]</scope>
    <source>
        <strain evidence="1 3">DSM 22301</strain>
    </source>
</reference>
<protein>
    <submittedName>
        <fullName evidence="2">SIR2-like domain-containing protein</fullName>
    </submittedName>
</protein>
<keyword evidence="4" id="KW-1185">Reference proteome</keyword>
<evidence type="ECO:0000313" key="1">
    <source>
        <dbReference type="EMBL" id="KRN82851.1"/>
    </source>
</evidence>
<dbReference type="Proteomes" id="UP000051749">
    <property type="component" value="Unassembled WGS sequence"/>
</dbReference>
<reference evidence="2 4" key="2">
    <citation type="submission" date="2016-10" db="EMBL/GenBank/DDBJ databases">
        <authorList>
            <person name="Varghese N."/>
            <person name="Submissions S."/>
        </authorList>
    </citation>
    <scope>NUCLEOTIDE SEQUENCE [LARGE SCALE GENOMIC DNA]</scope>
    <source>
        <strain evidence="2 4">CGMCC 1.3889</strain>
    </source>
</reference>
<dbReference type="RefSeq" id="WP_186809182.1">
    <property type="nucleotide sequence ID" value="NZ_BJYP01000011.1"/>
</dbReference>
<dbReference type="PATRIC" id="fig|319653.3.peg.1831"/>
<dbReference type="EMBL" id="JQBY01000006">
    <property type="protein sequence ID" value="KRN82851.1"/>
    <property type="molecule type" value="Genomic_DNA"/>
</dbReference>
<gene>
    <name evidence="1" type="ORF">IV87_GL001798</name>
    <name evidence="2" type="ORF">SAMN04487973_102196</name>
</gene>
<dbReference type="AlphaFoldDB" id="A0A0R2K036"/>
<organism evidence="1 3">
    <name type="scientific">Pediococcus ethanolidurans</name>
    <dbReference type="NCBI Taxonomy" id="319653"/>
    <lineage>
        <taxon>Bacteria</taxon>
        <taxon>Bacillati</taxon>
        <taxon>Bacillota</taxon>
        <taxon>Bacilli</taxon>
        <taxon>Lactobacillales</taxon>
        <taxon>Lactobacillaceae</taxon>
        <taxon>Pediococcus</taxon>
    </lineage>
</organism>
<dbReference type="EMBL" id="FOGK01000002">
    <property type="protein sequence ID" value="SER19228.1"/>
    <property type="molecule type" value="Genomic_DNA"/>
</dbReference>
<dbReference type="InterPro" id="IPR029035">
    <property type="entry name" value="DHS-like_NAD/FAD-binding_dom"/>
</dbReference>
<dbReference type="STRING" id="319653.SAMN04487973_102196"/>
<evidence type="ECO:0000313" key="4">
    <source>
        <dbReference type="Proteomes" id="UP000182818"/>
    </source>
</evidence>
<proteinExistence type="predicted"/>
<evidence type="ECO:0000313" key="2">
    <source>
        <dbReference type="EMBL" id="SER19228.1"/>
    </source>
</evidence>
<sequence>MGDITLGQEQNEETSTVQEIKKMLLNKRVNFLIGSGASKPAIPLMGEVDGDTNDKRNQKLLEQITTVSKYLEGNEIPDPSSQIDNTLSTYVNFIKILIDDLRTRNSRTVPRVINIFSTNYDLFIEKAVDVNFQKNEYFIFNDGANGYFNRILNSHNYDESIAYQGQFQNHIEDIPTIHLIKPHGSVNWERDGESVYIRNTVQTPCFVVKPNGHEAESTFDGNHFFEMLRNFQTELSFSQSVLLVIGFSFQDEHIARMVQRAVRNPELIAYVFCYDDDDREKICARLNCTKSTPNNLKILSPSDIILGQRKFVMDDLVGILGGQNDN</sequence>
<accession>A0A0R2K036</accession>